<proteinExistence type="predicted"/>
<dbReference type="Gene3D" id="3.40.630.10">
    <property type="entry name" value="Zn peptidases"/>
    <property type="match status" value="1"/>
</dbReference>
<dbReference type="Proteomes" id="UP000013981">
    <property type="component" value="Unassembled WGS sequence"/>
</dbReference>
<evidence type="ECO:0008006" key="3">
    <source>
        <dbReference type="Google" id="ProtNLM"/>
    </source>
</evidence>
<dbReference type="AlphaFoldDB" id="R8W3X2"/>
<organism evidence="1 2">
    <name type="scientific">Butyricicoccus pullicaecorum 1.2</name>
    <dbReference type="NCBI Taxonomy" id="1203606"/>
    <lineage>
        <taxon>Bacteria</taxon>
        <taxon>Bacillati</taxon>
        <taxon>Bacillota</taxon>
        <taxon>Clostridia</taxon>
        <taxon>Eubacteriales</taxon>
        <taxon>Butyricicoccaceae</taxon>
        <taxon>Butyricicoccus</taxon>
    </lineage>
</organism>
<dbReference type="HOGENOM" id="CLU_893670_0_0_9"/>
<dbReference type="OrthoDB" id="8441064at2"/>
<sequence length="321" mass="36423">MKKLEDFLMPTQKELFSKLCDRFKGRTTVCKNSYILVRGEAPIMLVAHLDTVHKTPVKHICKTQNGGILMSPQGIGGDDRCGVYALVTVYEQSAVKPWLLFTCDEEVGGVGASAFCTRFQKGKLPKKELESLKMLVEIDRKGRNDAVYYDCDNPEFEEYITSKGFETEWGSFSDISLLAPALGVAAVNLSSGYYNAHTQHEYIDRKHLNATVKKVVEIVADAAKPDFPQYEYIESYRFSRYGYGGWGDWGRGTYPLVLEDAPSLKKVPEDIRDEYAALLDFYTEGELEALRKEHGDNVIHMLFESELGDYYGDMYDEEELK</sequence>
<gene>
    <name evidence="1" type="ORF">HMPREF1526_00227</name>
</gene>
<evidence type="ECO:0000313" key="1">
    <source>
        <dbReference type="EMBL" id="EOQ39533.1"/>
    </source>
</evidence>
<dbReference type="SUPFAM" id="SSF53187">
    <property type="entry name" value="Zn-dependent exopeptidases"/>
    <property type="match status" value="1"/>
</dbReference>
<comment type="caution">
    <text evidence="1">The sequence shown here is derived from an EMBL/GenBank/DDBJ whole genome shotgun (WGS) entry which is preliminary data.</text>
</comment>
<dbReference type="RefSeq" id="WP_016146436.1">
    <property type="nucleotide sequence ID" value="NZ_KB976103.1"/>
</dbReference>
<protein>
    <recommendedName>
        <fullName evidence="3">Peptidase M28 domain-containing protein</fullName>
    </recommendedName>
</protein>
<keyword evidence="2" id="KW-1185">Reference proteome</keyword>
<dbReference type="EMBL" id="AQOB01000002">
    <property type="protein sequence ID" value="EOQ39533.1"/>
    <property type="molecule type" value="Genomic_DNA"/>
</dbReference>
<dbReference type="eggNOG" id="COG0624">
    <property type="taxonomic scope" value="Bacteria"/>
</dbReference>
<evidence type="ECO:0000313" key="2">
    <source>
        <dbReference type="Proteomes" id="UP000013981"/>
    </source>
</evidence>
<name>R8W3X2_9FIRM</name>
<reference evidence="1 2" key="1">
    <citation type="submission" date="2013-01" db="EMBL/GenBank/DDBJ databases">
        <title>The Genome Sequence of Butyricicoccus pullicaecorum 1.2.</title>
        <authorList>
            <consortium name="The Broad Institute Genome Sequencing Platform"/>
            <person name="Earl A."/>
            <person name="Ward D."/>
            <person name="Feldgarden M."/>
            <person name="Gevers D."/>
            <person name="Van Immerseel F."/>
            <person name="Eeckhaut V."/>
            <person name="Walker B."/>
            <person name="Young S.K."/>
            <person name="Zeng Q."/>
            <person name="Gargeya S."/>
            <person name="Fitzgerald M."/>
            <person name="Haas B."/>
            <person name="Abouelleil A."/>
            <person name="Alvarado L."/>
            <person name="Arachchi H.M."/>
            <person name="Berlin A.M."/>
            <person name="Chapman S.B."/>
            <person name="Dewar J."/>
            <person name="Goldberg J."/>
            <person name="Griggs A."/>
            <person name="Gujja S."/>
            <person name="Hansen M."/>
            <person name="Howarth C."/>
            <person name="Imamovic A."/>
            <person name="Larimer J."/>
            <person name="McCowan C."/>
            <person name="Murphy C."/>
            <person name="Neiman D."/>
            <person name="Pearson M."/>
            <person name="Priest M."/>
            <person name="Roberts A."/>
            <person name="Saif S."/>
            <person name="Shea T."/>
            <person name="Sisk P."/>
            <person name="Sykes S."/>
            <person name="Wortman J."/>
            <person name="Nusbaum C."/>
            <person name="Birren B."/>
        </authorList>
    </citation>
    <scope>NUCLEOTIDE SEQUENCE [LARGE SCALE GENOMIC DNA]</scope>
    <source>
        <strain evidence="1 2">1.2</strain>
    </source>
</reference>
<accession>R8W3X2</accession>
<dbReference type="PATRIC" id="fig|1203606.4.peg.209"/>